<evidence type="ECO:0000313" key="11">
    <source>
        <dbReference type="EMBL" id="RBW71323.1"/>
    </source>
</evidence>
<feature type="binding site" evidence="8">
    <location>
        <position position="549"/>
    </location>
    <ligand>
        <name>substrate</name>
    </ligand>
</feature>
<dbReference type="PANTHER" id="PTHR43053:SF3">
    <property type="entry name" value="ALPHA-GALACTOSIDASE C-RELATED"/>
    <property type="match status" value="1"/>
</dbReference>
<feature type="binding site" evidence="8">
    <location>
        <position position="444"/>
    </location>
    <ligand>
        <name>substrate</name>
    </ligand>
</feature>
<dbReference type="AlphaFoldDB" id="A0A366Y4I1"/>
<dbReference type="InterPro" id="IPR002252">
    <property type="entry name" value="Glyco_hydro_36"/>
</dbReference>
<dbReference type="SUPFAM" id="SSF51445">
    <property type="entry name" value="(Trans)glycosidases"/>
    <property type="match status" value="1"/>
</dbReference>
<keyword evidence="4 6" id="KW-0378">Hydrolase</keyword>
<keyword evidence="5 6" id="KW-0326">Glycosidase</keyword>
<dbReference type="Proteomes" id="UP000253314">
    <property type="component" value="Unassembled WGS sequence"/>
</dbReference>
<protein>
    <recommendedName>
        <fullName evidence="3 6">Alpha-galactosidase</fullName>
        <ecNumber evidence="3 6">3.2.1.22</ecNumber>
    </recommendedName>
</protein>
<dbReference type="OrthoDB" id="9758822at2"/>
<dbReference type="PROSITE" id="PS00512">
    <property type="entry name" value="ALPHA_GALACTOSIDASE"/>
    <property type="match status" value="1"/>
</dbReference>
<dbReference type="Pfam" id="PF16874">
    <property type="entry name" value="Glyco_hydro_36C"/>
    <property type="match status" value="1"/>
</dbReference>
<feature type="binding site" evidence="8">
    <location>
        <begin position="477"/>
        <end position="481"/>
    </location>
    <ligand>
        <name>substrate</name>
    </ligand>
</feature>
<evidence type="ECO:0000256" key="4">
    <source>
        <dbReference type="ARBA" id="ARBA00022801"/>
    </source>
</evidence>
<dbReference type="Pfam" id="PF02065">
    <property type="entry name" value="Melibiase"/>
    <property type="match status" value="1"/>
</dbReference>
<dbReference type="EMBL" id="QOCW01000001">
    <property type="protein sequence ID" value="RBW71323.1"/>
    <property type="molecule type" value="Genomic_DNA"/>
</dbReference>
<gene>
    <name evidence="11" type="ORF">DS031_00800</name>
</gene>
<dbReference type="Pfam" id="PF16875">
    <property type="entry name" value="Glyco_hydro_36N"/>
    <property type="match status" value="1"/>
</dbReference>
<dbReference type="Gene3D" id="2.70.98.60">
    <property type="entry name" value="alpha-galactosidase from lactobacil brevis"/>
    <property type="match status" value="1"/>
</dbReference>
<feature type="domain" description="Glycosyl hydrolase family 36 N-terminal" evidence="10">
    <location>
        <begin position="30"/>
        <end position="286"/>
    </location>
</feature>
<evidence type="ECO:0000256" key="8">
    <source>
        <dbReference type="PIRSR" id="PIRSR005536-2"/>
    </source>
</evidence>
<feature type="active site" description="Nucleophile" evidence="7">
    <location>
        <position position="479"/>
    </location>
</feature>
<evidence type="ECO:0000256" key="1">
    <source>
        <dbReference type="ARBA" id="ARBA00001255"/>
    </source>
</evidence>
<dbReference type="InterPro" id="IPR013785">
    <property type="entry name" value="Aldolase_TIM"/>
</dbReference>
<dbReference type="RefSeq" id="WP_113804028.1">
    <property type="nucleotide sequence ID" value="NZ_QOCW01000001.1"/>
</dbReference>
<feature type="binding site" evidence="8">
    <location>
        <position position="200"/>
    </location>
    <ligand>
        <name>substrate</name>
    </ligand>
</feature>
<dbReference type="PRINTS" id="PR00743">
    <property type="entry name" value="GLHYDRLASE36"/>
</dbReference>
<accession>A0A366Y4I1</accession>
<dbReference type="InterPro" id="IPR031704">
    <property type="entry name" value="Glyco_hydro_36_N"/>
</dbReference>
<feature type="binding site" evidence="8">
    <location>
        <begin position="367"/>
        <end position="368"/>
    </location>
    <ligand>
        <name>substrate</name>
    </ligand>
</feature>
<feature type="binding site" evidence="8">
    <location>
        <position position="527"/>
    </location>
    <ligand>
        <name>substrate</name>
    </ligand>
</feature>
<comment type="caution">
    <text evidence="11">The sequence shown here is derived from an EMBL/GenBank/DDBJ whole genome shotgun (WGS) entry which is preliminary data.</text>
</comment>
<evidence type="ECO:0000256" key="6">
    <source>
        <dbReference type="PIRNR" id="PIRNR005536"/>
    </source>
</evidence>
<feature type="domain" description="Glycosyl hydrolase family 36 C-terminal" evidence="9">
    <location>
        <begin position="652"/>
        <end position="739"/>
    </location>
</feature>
<dbReference type="GO" id="GO:0004557">
    <property type="term" value="F:alpha-galactosidase activity"/>
    <property type="evidence" value="ECO:0007669"/>
    <property type="project" value="UniProtKB-UniRule"/>
</dbReference>
<evidence type="ECO:0000256" key="7">
    <source>
        <dbReference type="PIRSR" id="PIRSR005536-1"/>
    </source>
</evidence>
<dbReference type="FunFam" id="3.20.20.70:FF:000118">
    <property type="entry name" value="Alpha-galactosidase"/>
    <property type="match status" value="1"/>
</dbReference>
<organism evidence="11 12">
    <name type="scientific">Bacillus taeanensis</name>
    <dbReference type="NCBI Taxonomy" id="273032"/>
    <lineage>
        <taxon>Bacteria</taxon>
        <taxon>Bacillati</taxon>
        <taxon>Bacillota</taxon>
        <taxon>Bacilli</taxon>
        <taxon>Bacillales</taxon>
        <taxon>Bacillaceae</taxon>
        <taxon>Bacillus</taxon>
    </lineage>
</organism>
<comment type="catalytic activity">
    <reaction evidence="1 6">
        <text>Hydrolysis of terminal, non-reducing alpha-D-galactose residues in alpha-D-galactosides, including galactose oligosaccharides, galactomannans and galactolipids.</text>
        <dbReference type="EC" id="3.2.1.22"/>
    </reaction>
</comment>
<reference evidence="11 12" key="1">
    <citation type="submission" date="2018-07" db="EMBL/GenBank/DDBJ databases">
        <title>Lottiidibacillus patelloidae gen. nov., sp. nov., isolated from the intestinal tract of a marine limpet and the reclassification of B. taeanensis BH030017T, B. algicola KMM 3737T and B. hwajinpoensis SW-72T as genus Lottiidibacillus.</title>
        <authorList>
            <person name="Liu R."/>
            <person name="Huang Z."/>
        </authorList>
    </citation>
    <scope>NUCLEOTIDE SEQUENCE [LARGE SCALE GENOMIC DNA]</scope>
    <source>
        <strain evidence="11 12">BH030017</strain>
    </source>
</reference>
<dbReference type="PANTHER" id="PTHR43053">
    <property type="entry name" value="GLYCOSIDASE FAMILY 31"/>
    <property type="match status" value="1"/>
</dbReference>
<dbReference type="InterPro" id="IPR031705">
    <property type="entry name" value="Glyco_hydro_36_C"/>
</dbReference>
<dbReference type="InterPro" id="IPR038417">
    <property type="entry name" value="Alpga-gal_N_sf"/>
</dbReference>
<feature type="active site" description="Proton donor" evidence="7">
    <location>
        <position position="549"/>
    </location>
</feature>
<dbReference type="InterPro" id="IPR000111">
    <property type="entry name" value="Glyco_hydro_27/36_CS"/>
</dbReference>
<dbReference type="Gene3D" id="3.20.20.70">
    <property type="entry name" value="Aldolase class I"/>
    <property type="match status" value="1"/>
</dbReference>
<dbReference type="InterPro" id="IPR017853">
    <property type="entry name" value="GH"/>
</dbReference>
<evidence type="ECO:0000256" key="5">
    <source>
        <dbReference type="ARBA" id="ARBA00023295"/>
    </source>
</evidence>
<comment type="similarity">
    <text evidence="2">Belongs to the glycosyl hydrolase 36 family.</text>
</comment>
<evidence type="ECO:0000259" key="10">
    <source>
        <dbReference type="Pfam" id="PF16875"/>
    </source>
</evidence>
<proteinExistence type="inferred from homology"/>
<name>A0A366Y4I1_9BACI</name>
<evidence type="ECO:0000259" key="9">
    <source>
        <dbReference type="Pfam" id="PF16874"/>
    </source>
</evidence>
<dbReference type="Gene3D" id="2.60.40.1180">
    <property type="entry name" value="Golgi alpha-mannosidase II"/>
    <property type="match status" value="1"/>
</dbReference>
<sequence length="758" mass="87274">MAIFYNEQTQEFHLQAKNVSYIFTVLKNNQLGHLYYGKKIRHRESFAHLVKMQARSLTSCVYEGDLEFSLDVLKQEFPSYGTTDFREPAYQILQENGSRTTNFEYRNHRIFNGKPKLAGLPATYVENNEEAVTLEVTLYDSVMNAEIALYYTVYENMNVITRSAKFMNKGQEKLNLTRAMSANVDFSDADFDMVHLSGAWARERHVKTRALETGIQSISSARGASSSQQNPFLALKRKDAAENQGEVYSFSFVYSGNFLAQVEVDHYNIARVTMGINPFDFNWLLESGESFQTPEVVMVYSDQGLNGMSQTYHQLYRTRLARGEWRDKIRPVLINNWEATYFDFNEAKILEIAKEAKDLGVELFVLDDGWFGKRDDDTTSLGDWFVDKIKLSNGLGSLARKINELGLQFGLWFEPEMVSKISELYKEHPDWLIHVPNRRQSHGRNQYVLDFSRKEVVDYIYEMMEKVLEEAPISYVKWDMNRYMTEIGSAALPAERQSEVAHRYILGVYDLYERLTSKFPHILFESCASGGARFDPGMIYYTPQTWTSDDTDAVERLKIQYGTSIVYPLSTMGAHVSAVPNHQVRRITSLETRGNTAYFGMFGYELDVTKMTEEEKKTVKVQIDFYKKNREVIQNGTFYRLESPFEGDGNVTSWMVVSKDQTEALVGCYQVLARPNPGFRRLLLKGLNTNYEYQIEGRNQTNFGDELMNAGLQLENEFSGSVPHEHEETGDFTSQVFKLKAVQTEVISHKRTEEALEV</sequence>
<keyword evidence="12" id="KW-1185">Reference proteome</keyword>
<dbReference type="InterPro" id="IPR013780">
    <property type="entry name" value="Glyco_hydro_b"/>
</dbReference>
<dbReference type="PIRSF" id="PIRSF005536">
    <property type="entry name" value="Agal"/>
    <property type="match status" value="1"/>
</dbReference>
<dbReference type="GO" id="GO:0016052">
    <property type="term" value="P:carbohydrate catabolic process"/>
    <property type="evidence" value="ECO:0007669"/>
    <property type="project" value="InterPro"/>
</dbReference>
<dbReference type="EC" id="3.2.1.22" evidence="3 6"/>
<evidence type="ECO:0000313" key="12">
    <source>
        <dbReference type="Proteomes" id="UP000253314"/>
    </source>
</evidence>
<dbReference type="CDD" id="cd14791">
    <property type="entry name" value="GH36"/>
    <property type="match status" value="1"/>
</dbReference>
<evidence type="ECO:0000256" key="3">
    <source>
        <dbReference type="ARBA" id="ARBA00012755"/>
    </source>
</evidence>
<dbReference type="InterPro" id="IPR050985">
    <property type="entry name" value="Alpha-glycosidase_related"/>
</dbReference>
<evidence type="ECO:0000256" key="2">
    <source>
        <dbReference type="ARBA" id="ARBA00006202"/>
    </source>
</evidence>